<keyword evidence="3 7" id="KW-0812">Transmembrane</keyword>
<comment type="subcellular location">
    <subcellularLocation>
        <location evidence="1">Cell membrane</location>
        <topology evidence="1">Multi-pass membrane protein</topology>
    </subcellularLocation>
</comment>
<evidence type="ECO:0000313" key="11">
    <source>
        <dbReference type="Proteomes" id="UP000321532"/>
    </source>
</evidence>
<dbReference type="GO" id="GO:0005886">
    <property type="term" value="C:plasma membrane"/>
    <property type="evidence" value="ECO:0007669"/>
    <property type="project" value="UniProtKB-SubCell"/>
</dbReference>
<evidence type="ECO:0000313" key="10">
    <source>
        <dbReference type="EMBL" id="GEO02830.1"/>
    </source>
</evidence>
<accession>A0A512AT23</accession>
<feature type="transmembrane region" description="Helical" evidence="7">
    <location>
        <begin position="319"/>
        <end position="345"/>
    </location>
</feature>
<dbReference type="PANTHER" id="PTHR30572">
    <property type="entry name" value="MEMBRANE COMPONENT OF TRANSPORTER-RELATED"/>
    <property type="match status" value="1"/>
</dbReference>
<gene>
    <name evidence="10" type="ORF">AAE02nite_04940</name>
</gene>
<dbReference type="RefSeq" id="WP_146894871.1">
    <property type="nucleotide sequence ID" value="NZ_BJYS01000002.1"/>
</dbReference>
<keyword evidence="5 7" id="KW-0472">Membrane</keyword>
<dbReference type="AlphaFoldDB" id="A0A512AT23"/>
<dbReference type="EMBL" id="BJYS01000002">
    <property type="protein sequence ID" value="GEO02830.1"/>
    <property type="molecule type" value="Genomic_DNA"/>
</dbReference>
<comment type="similarity">
    <text evidence="6">Belongs to the ABC-4 integral membrane protein family.</text>
</comment>
<reference evidence="10 11" key="1">
    <citation type="submission" date="2019-07" db="EMBL/GenBank/DDBJ databases">
        <title>Whole genome shotgun sequence of Adhaeribacter aerolatus NBRC 106133.</title>
        <authorList>
            <person name="Hosoyama A."/>
            <person name="Uohara A."/>
            <person name="Ohji S."/>
            <person name="Ichikawa N."/>
        </authorList>
    </citation>
    <scope>NUCLEOTIDE SEQUENCE [LARGE SCALE GENOMIC DNA]</scope>
    <source>
        <strain evidence="10 11">NBRC 106133</strain>
    </source>
</reference>
<evidence type="ECO:0000256" key="6">
    <source>
        <dbReference type="ARBA" id="ARBA00038076"/>
    </source>
</evidence>
<evidence type="ECO:0000256" key="5">
    <source>
        <dbReference type="ARBA" id="ARBA00023136"/>
    </source>
</evidence>
<dbReference type="Proteomes" id="UP000321532">
    <property type="component" value="Unassembled WGS sequence"/>
</dbReference>
<dbReference type="InterPro" id="IPR050250">
    <property type="entry name" value="Macrolide_Exporter_MacB"/>
</dbReference>
<proteinExistence type="inferred from homology"/>
<keyword evidence="2" id="KW-1003">Cell membrane</keyword>
<feature type="domain" description="MacB-like periplasmic core" evidence="9">
    <location>
        <begin position="21"/>
        <end position="245"/>
    </location>
</feature>
<feature type="transmembrane region" description="Helical" evidence="7">
    <location>
        <begin position="380"/>
        <end position="401"/>
    </location>
</feature>
<evidence type="ECO:0000256" key="2">
    <source>
        <dbReference type="ARBA" id="ARBA00022475"/>
    </source>
</evidence>
<dbReference type="InterPro" id="IPR025857">
    <property type="entry name" value="MacB_PCD"/>
</dbReference>
<feature type="transmembrane region" description="Helical" evidence="7">
    <location>
        <begin position="283"/>
        <end position="307"/>
    </location>
</feature>
<evidence type="ECO:0000256" key="3">
    <source>
        <dbReference type="ARBA" id="ARBA00022692"/>
    </source>
</evidence>
<dbReference type="GO" id="GO:0022857">
    <property type="term" value="F:transmembrane transporter activity"/>
    <property type="evidence" value="ECO:0007669"/>
    <property type="project" value="TreeGrafter"/>
</dbReference>
<keyword evidence="11" id="KW-1185">Reference proteome</keyword>
<evidence type="ECO:0000256" key="4">
    <source>
        <dbReference type="ARBA" id="ARBA00022989"/>
    </source>
</evidence>
<evidence type="ECO:0000259" key="8">
    <source>
        <dbReference type="Pfam" id="PF02687"/>
    </source>
</evidence>
<organism evidence="10 11">
    <name type="scientific">Adhaeribacter aerolatus</name>
    <dbReference type="NCBI Taxonomy" id="670289"/>
    <lineage>
        <taxon>Bacteria</taxon>
        <taxon>Pseudomonadati</taxon>
        <taxon>Bacteroidota</taxon>
        <taxon>Cytophagia</taxon>
        <taxon>Cytophagales</taxon>
        <taxon>Hymenobacteraceae</taxon>
        <taxon>Adhaeribacter</taxon>
    </lineage>
</organism>
<dbReference type="PANTHER" id="PTHR30572:SF4">
    <property type="entry name" value="ABC TRANSPORTER PERMEASE YTRF"/>
    <property type="match status" value="1"/>
</dbReference>
<evidence type="ECO:0000256" key="1">
    <source>
        <dbReference type="ARBA" id="ARBA00004651"/>
    </source>
</evidence>
<feature type="domain" description="ABC3 transporter permease C-terminal" evidence="8">
    <location>
        <begin position="286"/>
        <end position="408"/>
    </location>
</feature>
<comment type="caution">
    <text evidence="10">The sequence shown here is derived from an EMBL/GenBank/DDBJ whole genome shotgun (WGS) entry which is preliminary data.</text>
</comment>
<evidence type="ECO:0000259" key="9">
    <source>
        <dbReference type="Pfam" id="PF12704"/>
    </source>
</evidence>
<keyword evidence="4 7" id="KW-1133">Transmembrane helix</keyword>
<dbReference type="InterPro" id="IPR003838">
    <property type="entry name" value="ABC3_permease_C"/>
</dbReference>
<dbReference type="OrthoDB" id="9770036at2"/>
<sequence>MFDLDKWQEILGTMRKNKLRTFLTAFGVFWGIFMLVLLLGVGKGLENGIFNRFGDGAKNSIFISNGRTSLAHQGLAPGREINFTNDDIAAIEREVNNLKIIAPRNRLFGEFTINYQKQNGSYQVFGATDQFFKLNGEKLNKGRLLNPNDDREKRKVIVLGETVKNVLFGDSVNAVGEYVNIKGIYFKVVGIFNATGNNKGRREERAYIPFTTLQTAFNQPNKVQMLALVAQDGIPADEIEKRVRKVLATRHKFSEEDPLALDVNNNERELKQFNGLFSGIRTFVWIVGIGTLIAGIVGVSNIMLIIVKERTREIGVRKALGATPFSVVSLILQESIVITAFSGYLGLLAGAGLLDGIRYLLESSGAELPFFARPEVDVEVAIAATVVLVISGAIAGLVPALKAANIKPIEALRAD</sequence>
<name>A0A512AT23_9BACT</name>
<feature type="transmembrane region" description="Helical" evidence="7">
    <location>
        <begin position="21"/>
        <end position="42"/>
    </location>
</feature>
<evidence type="ECO:0000256" key="7">
    <source>
        <dbReference type="SAM" id="Phobius"/>
    </source>
</evidence>
<dbReference type="Pfam" id="PF02687">
    <property type="entry name" value="FtsX"/>
    <property type="match status" value="1"/>
</dbReference>
<protein>
    <submittedName>
        <fullName evidence="10">ABC transporter permease</fullName>
    </submittedName>
</protein>
<dbReference type="Pfam" id="PF12704">
    <property type="entry name" value="MacB_PCD"/>
    <property type="match status" value="1"/>
</dbReference>